<evidence type="ECO:0000313" key="2">
    <source>
        <dbReference type="EMBL" id="PYH69806.1"/>
    </source>
</evidence>
<gene>
    <name evidence="2" type="ORF">BO88DRAFT_404163</name>
</gene>
<accession>A0A319BA48</accession>
<reference evidence="2" key="1">
    <citation type="submission" date="2016-12" db="EMBL/GenBank/DDBJ databases">
        <title>The genomes of Aspergillus section Nigri reveals drivers in fungal speciation.</title>
        <authorList>
            <consortium name="DOE Joint Genome Institute"/>
            <person name="Vesth T.C."/>
            <person name="Nybo J."/>
            <person name="Theobald S."/>
            <person name="Brandl J."/>
            <person name="Frisvad J.C."/>
            <person name="Nielsen K.F."/>
            <person name="Lyhne E.K."/>
            <person name="Kogle M.E."/>
            <person name="Kuo A."/>
            <person name="Riley R."/>
            <person name="Clum A."/>
            <person name="Nolan M."/>
            <person name="Lipzen A."/>
            <person name="Salamov A."/>
            <person name="Henrissat B."/>
            <person name="Wiebenga A."/>
            <person name="De Vries R.P."/>
            <person name="Grigoriev I.V."/>
            <person name="Mortensen U.H."/>
            <person name="Andersen M.R."/>
            <person name="Baker S.E."/>
        </authorList>
    </citation>
    <scope>NUCLEOTIDE SEQUENCE [LARGE SCALE GENOMIC DNA]</scope>
    <source>
        <strain evidence="2">CBS 113365</strain>
    </source>
</reference>
<dbReference type="EMBL" id="KZ821622">
    <property type="protein sequence ID" value="PYH69806.1"/>
    <property type="molecule type" value="Genomic_DNA"/>
</dbReference>
<evidence type="ECO:0000256" key="1">
    <source>
        <dbReference type="SAM" id="Phobius"/>
    </source>
</evidence>
<name>A0A319BA48_ASPVC</name>
<dbReference type="RefSeq" id="XP_025563600.1">
    <property type="nucleotide sequence ID" value="XM_025706544.1"/>
</dbReference>
<keyword evidence="1" id="KW-1133">Transmembrane helix</keyword>
<feature type="transmembrane region" description="Helical" evidence="1">
    <location>
        <begin position="21"/>
        <end position="39"/>
    </location>
</feature>
<dbReference type="GeneID" id="37211136"/>
<sequence>MAGQFVPRRSKENIDSQLRSLLKVTLIIISLLWLPWYFISPLLPHPSTGFSGYPLPRRQTLSILRLFLFLFPIYRVSHLSLE</sequence>
<keyword evidence="1" id="KW-0812">Transmembrane</keyword>
<proteinExistence type="predicted"/>
<dbReference type="AlphaFoldDB" id="A0A319BA48"/>
<protein>
    <submittedName>
        <fullName evidence="2">Uncharacterized protein</fullName>
    </submittedName>
</protein>
<keyword evidence="1" id="KW-0472">Membrane</keyword>
<dbReference type="Proteomes" id="UP000248405">
    <property type="component" value="Unassembled WGS sequence"/>
</dbReference>
<keyword evidence="3" id="KW-1185">Reference proteome</keyword>
<evidence type="ECO:0000313" key="3">
    <source>
        <dbReference type="Proteomes" id="UP000248405"/>
    </source>
</evidence>
<organism evidence="2 3">
    <name type="scientific">Aspergillus vadensis (strain CBS 113365 / IMI 142717 / IBT 24658)</name>
    <dbReference type="NCBI Taxonomy" id="1448311"/>
    <lineage>
        <taxon>Eukaryota</taxon>
        <taxon>Fungi</taxon>
        <taxon>Dikarya</taxon>
        <taxon>Ascomycota</taxon>
        <taxon>Pezizomycotina</taxon>
        <taxon>Eurotiomycetes</taxon>
        <taxon>Eurotiomycetidae</taxon>
        <taxon>Eurotiales</taxon>
        <taxon>Aspergillaceae</taxon>
        <taxon>Aspergillus</taxon>
        <taxon>Aspergillus subgen. Circumdati</taxon>
    </lineage>
</organism>